<dbReference type="GO" id="GO:0006629">
    <property type="term" value="P:lipid metabolic process"/>
    <property type="evidence" value="ECO:0007669"/>
    <property type="project" value="UniProtKB-KW"/>
</dbReference>
<comment type="similarity">
    <text evidence="6">Belongs to the acetyltransferase family. OlsB subfamily.</text>
</comment>
<reference evidence="12 13" key="1">
    <citation type="submission" date="2019-03" db="EMBL/GenBank/DDBJ databases">
        <title>Genomic Encyclopedia of Type Strains, Phase IV (KMG-IV): sequencing the most valuable type-strain genomes for metagenomic binning, comparative biology and taxonomic classification.</title>
        <authorList>
            <person name="Goeker M."/>
        </authorList>
    </citation>
    <scope>NUCLEOTIDE SEQUENCE [LARGE SCALE GENOMIC DNA]</scope>
    <source>
        <strain evidence="12 13">DSM 23344</strain>
    </source>
</reference>
<sequence length="570" mass="64272">MLNVEHAIESRYPDLFRRHRRVAKTLSRFLAYLFFESRFERFAQDYPHLTGFDFVEQVLRTFDFNIRLTETERARIPSSGRVVIVANHPIGSLDGLALLHLVRGVRPDVKVVANELLTSIGPLHSVLLPVTNIGNKGSSRDNLRAIRRHLESECALIIFPAGEVSRLAPSGVRDGVWQSGFIKLAGATRSPVLPIHVAGRNSLFFYSLSMLARPLSTLWLVREMFKQSHNTVDARIGRPIPHEIYSASGFAPAQLARMFRKHVYRLGSGGKPVFRSVETVAPAENRQLLQQELGSSEHLGSTPDGKTLYLVDYNASPCVMRELGRLREYTFRSIGEGTGQPRDIDRYDVDYVHLVLWDPDEREIAGAYRLADAGRLIDSRGITALYSSTLFHFPDTVLPQLRQGLELGRSFVQPRYQSRHSLDYLWWGIGAFLKRNPGYRYLFGPASISRHYGSDGTALLTGYYGHYFAAPELGIRARNPLQLTDESMAKAREGFLGDDPETDFRTLRTRLAAHGLPVPTLYKHYAQAMCPGGVTFSAFNVDSDFGDCVDSFVLADLEQLTPRKRQRYLN</sequence>
<dbReference type="Pfam" id="PF13444">
    <property type="entry name" value="Acetyltransf_5"/>
    <property type="match status" value="1"/>
</dbReference>
<dbReference type="EC" id="2.3.2.30" evidence="7"/>
<dbReference type="PANTHER" id="PTHR37323:SF1">
    <property type="entry name" value="L-ORNITHINE N(ALPHA)-ACYLTRANSFERASE"/>
    <property type="match status" value="1"/>
</dbReference>
<accession>A0A4R2KS66</accession>
<dbReference type="InterPro" id="IPR045746">
    <property type="entry name" value="ACT14924-like_Acyltransf_dom"/>
</dbReference>
<name>A0A4R2KS66_9GAMM</name>
<dbReference type="Proteomes" id="UP000294980">
    <property type="component" value="Unassembled WGS sequence"/>
</dbReference>
<keyword evidence="2" id="KW-0444">Lipid biosynthesis</keyword>
<comment type="function">
    <text evidence="9">Catalyzes the first step in the biosynthesis of ornithine lipids, which are phosphorus-free membrane lipids. Catalyzes the 3-hydroxyacyl-acyl carrier protein-dependent acylation of ornithine to form lyso-ornithine lipid (LOL).</text>
</comment>
<keyword evidence="13" id="KW-1185">Reference proteome</keyword>
<organism evidence="12 13">
    <name type="scientific">Chromatocurvus halotolerans</name>
    <dbReference type="NCBI Taxonomy" id="1132028"/>
    <lineage>
        <taxon>Bacteria</taxon>
        <taxon>Pseudomonadati</taxon>
        <taxon>Pseudomonadota</taxon>
        <taxon>Gammaproteobacteria</taxon>
        <taxon>Cellvibrionales</taxon>
        <taxon>Halieaceae</taxon>
        <taxon>Chromatocurvus</taxon>
    </lineage>
</organism>
<dbReference type="AlphaFoldDB" id="A0A4R2KS66"/>
<evidence type="ECO:0000256" key="6">
    <source>
        <dbReference type="ARBA" id="ARBA00038095"/>
    </source>
</evidence>
<evidence type="ECO:0000256" key="7">
    <source>
        <dbReference type="ARBA" id="ARBA00039058"/>
    </source>
</evidence>
<protein>
    <recommendedName>
        <fullName evidence="8">L-ornithine N(alpha)-acyltransferase</fullName>
        <ecNumber evidence="7">2.3.2.30</ecNumber>
    </recommendedName>
</protein>
<evidence type="ECO:0000256" key="8">
    <source>
        <dbReference type="ARBA" id="ARBA00039866"/>
    </source>
</evidence>
<evidence type="ECO:0000256" key="10">
    <source>
        <dbReference type="ARBA" id="ARBA00047785"/>
    </source>
</evidence>
<dbReference type="SUPFAM" id="SSF69593">
    <property type="entry name" value="Glycerol-3-phosphate (1)-acyltransferase"/>
    <property type="match status" value="1"/>
</dbReference>
<keyword evidence="4" id="KW-0443">Lipid metabolism</keyword>
<dbReference type="CDD" id="cd07986">
    <property type="entry name" value="LPLAT_ACT14924-like"/>
    <property type="match status" value="1"/>
</dbReference>
<dbReference type="RefSeq" id="WP_117317666.1">
    <property type="nucleotide sequence ID" value="NZ_QQSW01000009.1"/>
</dbReference>
<dbReference type="SMART" id="SM00563">
    <property type="entry name" value="PlsC"/>
    <property type="match status" value="1"/>
</dbReference>
<dbReference type="InterPro" id="IPR052351">
    <property type="entry name" value="Ornithine_N-alpha-AT"/>
</dbReference>
<evidence type="ECO:0000313" key="12">
    <source>
        <dbReference type="EMBL" id="TCO75632.1"/>
    </source>
</evidence>
<evidence type="ECO:0000256" key="1">
    <source>
        <dbReference type="ARBA" id="ARBA00005189"/>
    </source>
</evidence>
<keyword evidence="5 12" id="KW-0012">Acyltransferase</keyword>
<dbReference type="Pfam" id="PF19576">
    <property type="entry name" value="Acyltransf_2"/>
    <property type="match status" value="1"/>
</dbReference>
<evidence type="ECO:0000256" key="5">
    <source>
        <dbReference type="ARBA" id="ARBA00023315"/>
    </source>
</evidence>
<dbReference type="Gene3D" id="3.40.630.30">
    <property type="match status" value="1"/>
</dbReference>
<comment type="caution">
    <text evidence="12">The sequence shown here is derived from an EMBL/GenBank/DDBJ whole genome shotgun (WGS) entry which is preliminary data.</text>
</comment>
<dbReference type="InterPro" id="IPR016181">
    <property type="entry name" value="Acyl_CoA_acyltransferase"/>
</dbReference>
<evidence type="ECO:0000259" key="11">
    <source>
        <dbReference type="SMART" id="SM00563"/>
    </source>
</evidence>
<keyword evidence="3 12" id="KW-0808">Transferase</keyword>
<comment type="pathway">
    <text evidence="1">Lipid metabolism.</text>
</comment>
<dbReference type="EMBL" id="SLWX01000007">
    <property type="protein sequence ID" value="TCO75632.1"/>
    <property type="molecule type" value="Genomic_DNA"/>
</dbReference>
<evidence type="ECO:0000256" key="3">
    <source>
        <dbReference type="ARBA" id="ARBA00022679"/>
    </source>
</evidence>
<dbReference type="InterPro" id="IPR002123">
    <property type="entry name" value="Plipid/glycerol_acylTrfase"/>
</dbReference>
<evidence type="ECO:0000256" key="9">
    <source>
        <dbReference type="ARBA" id="ARBA00045724"/>
    </source>
</evidence>
<dbReference type="OrthoDB" id="1113830at2"/>
<evidence type="ECO:0000313" key="13">
    <source>
        <dbReference type="Proteomes" id="UP000294980"/>
    </source>
</evidence>
<evidence type="ECO:0000256" key="2">
    <source>
        <dbReference type="ARBA" id="ARBA00022516"/>
    </source>
</evidence>
<comment type="catalytic activity">
    <reaction evidence="10">
        <text>a (3R)-hydroxyacyl-[ACP] + L-ornithine = a lyso-ornithine lipid + holo-[ACP] + H(+)</text>
        <dbReference type="Rhea" id="RHEA:20633"/>
        <dbReference type="Rhea" id="RHEA-COMP:9685"/>
        <dbReference type="Rhea" id="RHEA-COMP:9945"/>
        <dbReference type="ChEBI" id="CHEBI:15378"/>
        <dbReference type="ChEBI" id="CHEBI:46911"/>
        <dbReference type="ChEBI" id="CHEBI:64479"/>
        <dbReference type="ChEBI" id="CHEBI:78827"/>
        <dbReference type="ChEBI" id="CHEBI:138482"/>
        <dbReference type="EC" id="2.3.2.30"/>
    </reaction>
    <physiologicalReaction direction="left-to-right" evidence="10">
        <dbReference type="Rhea" id="RHEA:20634"/>
    </physiologicalReaction>
</comment>
<dbReference type="SUPFAM" id="SSF55729">
    <property type="entry name" value="Acyl-CoA N-acyltransferases (Nat)"/>
    <property type="match status" value="1"/>
</dbReference>
<proteinExistence type="inferred from homology"/>
<dbReference type="PANTHER" id="PTHR37323">
    <property type="entry name" value="GCN5-RELATED N-ACETYLTRANSFERASE"/>
    <property type="match status" value="1"/>
</dbReference>
<evidence type="ECO:0000256" key="4">
    <source>
        <dbReference type="ARBA" id="ARBA00023098"/>
    </source>
</evidence>
<dbReference type="GO" id="GO:0043810">
    <property type="term" value="F:ornithine-acyl [acyl carrier protein] N-acyltransferase activity"/>
    <property type="evidence" value="ECO:0007669"/>
    <property type="project" value="UniProtKB-EC"/>
</dbReference>
<feature type="domain" description="Phospholipid/glycerol acyltransferase" evidence="11">
    <location>
        <begin position="82"/>
        <end position="200"/>
    </location>
</feature>
<gene>
    <name evidence="12" type="ORF">EV688_10749</name>
</gene>